<keyword evidence="1 7" id="KW-0489">Methyltransferase</keyword>
<evidence type="ECO:0000313" key="8">
    <source>
        <dbReference type="Proteomes" id="UP000294299"/>
    </source>
</evidence>
<keyword evidence="3 5" id="KW-0949">S-adenosyl-L-methionine</keyword>
<dbReference type="PANTHER" id="PTHR12133">
    <property type="entry name" value="TRNA (ADENINE(58)-N(1))-METHYLTRANSFERASE"/>
    <property type="match status" value="1"/>
</dbReference>
<dbReference type="GO" id="GO:0031515">
    <property type="term" value="C:tRNA (m1A) methyltransferase complex"/>
    <property type="evidence" value="ECO:0007669"/>
    <property type="project" value="InterPro"/>
</dbReference>
<dbReference type="AlphaFoldDB" id="A0A484I6H7"/>
<dbReference type="GO" id="GO:0160107">
    <property type="term" value="F:tRNA (adenine(58)-N1)-methyltransferase activity"/>
    <property type="evidence" value="ECO:0007669"/>
    <property type="project" value="UniProtKB-EC"/>
</dbReference>
<dbReference type="RefSeq" id="WP_134482782.1">
    <property type="nucleotide sequence ID" value="NZ_LR216287.1"/>
</dbReference>
<dbReference type="SUPFAM" id="SSF53335">
    <property type="entry name" value="S-adenosyl-L-methionine-dependent methyltransferases"/>
    <property type="match status" value="1"/>
</dbReference>
<dbReference type="Gene3D" id="3.40.50.150">
    <property type="entry name" value="Vaccinia Virus protein VP39"/>
    <property type="match status" value="1"/>
</dbReference>
<dbReference type="PROSITE" id="PS51620">
    <property type="entry name" value="SAM_TRM61"/>
    <property type="match status" value="1"/>
</dbReference>
<dbReference type="KEGG" id="nfn:NFRAN_0402"/>
<keyword evidence="2 7" id="KW-0808">Transferase</keyword>
<name>A0A484I6H7_9ARCH</name>
<keyword evidence="8" id="KW-1185">Reference proteome</keyword>
<evidence type="ECO:0000256" key="5">
    <source>
        <dbReference type="PIRSR" id="PIRSR017269-1"/>
    </source>
</evidence>
<evidence type="ECO:0000256" key="4">
    <source>
        <dbReference type="ARBA" id="ARBA00022694"/>
    </source>
</evidence>
<feature type="domain" description="tRNA (adenine(58)-N(1))-methyltransferase catalytic subunit TRM61 C-terminal" evidence="6">
    <location>
        <begin position="59"/>
        <end position="232"/>
    </location>
</feature>
<evidence type="ECO:0000313" key="7">
    <source>
        <dbReference type="EMBL" id="VFJ12723.1"/>
    </source>
</evidence>
<dbReference type="Gene3D" id="3.10.330.20">
    <property type="match status" value="1"/>
</dbReference>
<dbReference type="GO" id="GO:0030488">
    <property type="term" value="P:tRNA methylation"/>
    <property type="evidence" value="ECO:0007669"/>
    <property type="project" value="InterPro"/>
</dbReference>
<feature type="binding site" evidence="5">
    <location>
        <begin position="106"/>
        <end position="109"/>
    </location>
    <ligand>
        <name>S-adenosyl-L-methionine</name>
        <dbReference type="ChEBI" id="CHEBI:59789"/>
    </ligand>
</feature>
<reference evidence="7 8" key="1">
    <citation type="submission" date="2019-02" db="EMBL/GenBank/DDBJ databases">
        <authorList>
            <person name="Lehtovirta-Morley E L."/>
        </authorList>
    </citation>
    <scope>NUCLEOTIDE SEQUENCE [LARGE SCALE GENOMIC DNA]</scope>
    <source>
        <strain evidence="7">NFRAN1</strain>
    </source>
</reference>
<dbReference type="Pfam" id="PF08704">
    <property type="entry name" value="GCD14"/>
    <property type="match status" value="1"/>
</dbReference>
<dbReference type="GeneID" id="39419938"/>
<evidence type="ECO:0000259" key="6">
    <source>
        <dbReference type="Pfam" id="PF08704"/>
    </source>
</evidence>
<accession>A0A484I6H7</accession>
<dbReference type="InterPro" id="IPR014816">
    <property type="entry name" value="tRNA_MeTrfase_Gcd14"/>
</dbReference>
<evidence type="ECO:0000256" key="3">
    <source>
        <dbReference type="ARBA" id="ARBA00022691"/>
    </source>
</evidence>
<protein>
    <submittedName>
        <fullName evidence="7">tRNA (Adenine(58)-N(1))-methyltransferase TrmI</fullName>
        <ecNumber evidence="7">2.1.1.220</ecNumber>
    </submittedName>
</protein>
<dbReference type="PANTHER" id="PTHR12133:SF2">
    <property type="entry name" value="TRNA (ADENINE(58)-N(1))-METHYLTRANSFERASE CATALYTIC SUBUNIT TRMT61A"/>
    <property type="match status" value="1"/>
</dbReference>
<evidence type="ECO:0000256" key="1">
    <source>
        <dbReference type="ARBA" id="ARBA00022603"/>
    </source>
</evidence>
<dbReference type="PIRSF" id="PIRSF017269">
    <property type="entry name" value="GCD14"/>
    <property type="match status" value="1"/>
</dbReference>
<evidence type="ECO:0000256" key="2">
    <source>
        <dbReference type="ARBA" id="ARBA00022679"/>
    </source>
</evidence>
<dbReference type="EMBL" id="LR216287">
    <property type="protein sequence ID" value="VFJ12723.1"/>
    <property type="molecule type" value="Genomic_DNA"/>
</dbReference>
<gene>
    <name evidence="7" type="primary">trmI</name>
    <name evidence="7" type="ORF">NFRAN_0402</name>
</gene>
<feature type="binding site" evidence="5">
    <location>
        <position position="171"/>
    </location>
    <ligand>
        <name>S-adenosyl-L-methionine</name>
        <dbReference type="ChEBI" id="CHEBI:59789"/>
    </ligand>
</feature>
<proteinExistence type="predicted"/>
<dbReference type="InterPro" id="IPR049470">
    <property type="entry name" value="TRM61_C"/>
</dbReference>
<dbReference type="CDD" id="cd02440">
    <property type="entry name" value="AdoMet_MTases"/>
    <property type="match status" value="1"/>
</dbReference>
<keyword evidence="4" id="KW-0819">tRNA processing</keyword>
<sequence>MLIEEGSLVLYYFNSDKKWLIRAEKEKKLHTHLGIIDVGASVGLEYGSSVYTNKDKRIFLLPPTTFDLVMKSQRTTQIVYPKDYGYIAARTGLRNGFQVLEIGTGSAALSTFLASIVMPNGHIHTFDINEDFMSIAKKNLEKSGMIPYVTQRKYEPESIGLLRDIDLVIIDLGDPWQYLEIVHPVMKSGASVVCICPTMNQLENLATSFFRGGFVDVDCVEIFIRKIEAREGKTRPSMRMIGHTTYLGFARKVLK</sequence>
<dbReference type="Proteomes" id="UP000294299">
    <property type="component" value="Chromosome NFRAN"/>
</dbReference>
<dbReference type="OrthoDB" id="30774at2157"/>
<organism evidence="7 8">
    <name type="scientific">Candidatus Nitrosocosmicus franklandianus</name>
    <dbReference type="NCBI Taxonomy" id="1798806"/>
    <lineage>
        <taxon>Archaea</taxon>
        <taxon>Nitrososphaerota</taxon>
        <taxon>Nitrososphaeria</taxon>
        <taxon>Nitrososphaerales</taxon>
        <taxon>Nitrososphaeraceae</taxon>
        <taxon>Candidatus Nitrosocosmicus</taxon>
    </lineage>
</organism>
<dbReference type="InterPro" id="IPR029063">
    <property type="entry name" value="SAM-dependent_MTases_sf"/>
</dbReference>
<dbReference type="EC" id="2.1.1.220" evidence="7"/>
<feature type="binding site" evidence="5">
    <location>
        <position position="127"/>
    </location>
    <ligand>
        <name>S-adenosyl-L-methionine</name>
        <dbReference type="ChEBI" id="CHEBI:59789"/>
    </ligand>
</feature>